<evidence type="ECO:0000313" key="1">
    <source>
        <dbReference type="EMBL" id="TGN16332.1"/>
    </source>
</evidence>
<accession>A0A6H3NSJ9</accession>
<organism evidence="1 2">
    <name type="scientific">Leptospira bandrabouensis</name>
    <dbReference type="NCBI Taxonomy" id="2484903"/>
    <lineage>
        <taxon>Bacteria</taxon>
        <taxon>Pseudomonadati</taxon>
        <taxon>Spirochaetota</taxon>
        <taxon>Spirochaetia</taxon>
        <taxon>Leptospirales</taxon>
        <taxon>Leptospiraceae</taxon>
        <taxon>Leptospira</taxon>
    </lineage>
</organism>
<protein>
    <submittedName>
        <fullName evidence="1">Uncharacterized protein</fullName>
    </submittedName>
</protein>
<dbReference type="EMBL" id="RQHU01000005">
    <property type="protein sequence ID" value="TGN16332.1"/>
    <property type="molecule type" value="Genomic_DNA"/>
</dbReference>
<gene>
    <name evidence="1" type="ORF">EHR08_08715</name>
</gene>
<name>A0A6H3NSJ9_9LEPT</name>
<dbReference type="AlphaFoldDB" id="A0A6H3NSJ9"/>
<comment type="caution">
    <text evidence="1">The sequence shown here is derived from an EMBL/GenBank/DDBJ whole genome shotgun (WGS) entry which is preliminary data.</text>
</comment>
<dbReference type="Proteomes" id="UP000297649">
    <property type="component" value="Unassembled WGS sequence"/>
</dbReference>
<proteinExistence type="predicted"/>
<evidence type="ECO:0000313" key="2">
    <source>
        <dbReference type="Proteomes" id="UP000297649"/>
    </source>
</evidence>
<reference evidence="1" key="1">
    <citation type="journal article" date="2019" name="PLoS Negl. Trop. Dis.">
        <title>Revisiting the worldwide diversity of Leptospira species in the environment.</title>
        <authorList>
            <person name="Vincent A.T."/>
            <person name="Schiettekatte O."/>
            <person name="Bourhy P."/>
            <person name="Veyrier F.J."/>
            <person name="Picardeau M."/>
        </authorList>
    </citation>
    <scope>NUCLEOTIDE SEQUENCE [LARGE SCALE GENOMIC DNA]</scope>
    <source>
        <strain evidence="1">201601109</strain>
    </source>
</reference>
<dbReference type="RefSeq" id="WP_135745943.1">
    <property type="nucleotide sequence ID" value="NZ_RQHT01000014.1"/>
</dbReference>
<keyword evidence="2" id="KW-1185">Reference proteome</keyword>
<dbReference type="OrthoDB" id="342093at2"/>
<sequence length="275" mass="30948">MSRCIVILSFLVFMISSITLSHLSAEPSGIEVGLRYGGGERVPGRFDGDLKQFSSTVSPLIASDVSLSGGRSTNLYEGFFRFLLDSRSRVGFVIGRNDWQMLQLTEVTSDYYYTKLTSEIYSYHILGMYYFTVPVFRNWEWESGLGGGFTSADWNVRGFSAGGGLPPDSQYFNQRGRLRGSGLAYRAETAINHRLYENTFFQLGLGYHHVAIDKFSGNYNGETSSFYIRADGKVGVLDDTRVIDATVSTAQTFRRLDMNSGSWVLYFSVFQRFLD</sequence>
<dbReference type="NCBIfam" id="NF047519">
    <property type="entry name" value="LIC_11366_fam"/>
    <property type="match status" value="1"/>
</dbReference>